<dbReference type="AlphaFoldDB" id="A0A841H1N0"/>
<proteinExistence type="predicted"/>
<dbReference type="RefSeq" id="WP_170035326.1">
    <property type="nucleotide sequence ID" value="NZ_JABDTL010000001.1"/>
</dbReference>
<keyword evidence="2" id="KW-1185">Reference proteome</keyword>
<dbReference type="EMBL" id="JACHIA010000011">
    <property type="protein sequence ID" value="MBB6071878.1"/>
    <property type="molecule type" value="Genomic_DNA"/>
</dbReference>
<reference evidence="1 2" key="1">
    <citation type="submission" date="2020-08" db="EMBL/GenBank/DDBJ databases">
        <title>Genomic Encyclopedia of Type Strains, Phase IV (KMG-IV): sequencing the most valuable type-strain genomes for metagenomic binning, comparative biology and taxonomic classification.</title>
        <authorList>
            <person name="Goeker M."/>
        </authorList>
    </citation>
    <scope>NUCLEOTIDE SEQUENCE [LARGE SCALE GENOMIC DNA]</scope>
    <source>
        <strain evidence="1 2">DSM 29007</strain>
    </source>
</reference>
<dbReference type="Proteomes" id="UP000582837">
    <property type="component" value="Unassembled WGS sequence"/>
</dbReference>
<protein>
    <submittedName>
        <fullName evidence="1">Uncharacterized protein</fullName>
    </submittedName>
</protein>
<sequence>MPAAEHVHVAAVREMLWHFELERMRAIIRYAVLQGTPIKQIADEMGVTAGAVRTFLRGRHLYAEDDEPFRRWCEGMPEPGVHGEQAALAVLAMDYPQSFRAQVRATITMWMRSLYVERGDRVPAWIVDELHSWAKLRPGLVAGAAGHDFTVPGTVLAAKRASAKVGHARRSMRRSDPGRLFSLGGALGSGL</sequence>
<dbReference type="SUPFAM" id="SSF88659">
    <property type="entry name" value="Sigma3 and sigma4 domains of RNA polymerase sigma factors"/>
    <property type="match status" value="1"/>
</dbReference>
<dbReference type="InterPro" id="IPR013324">
    <property type="entry name" value="RNA_pol_sigma_r3/r4-like"/>
</dbReference>
<organism evidence="1 2">
    <name type="scientific">Longimicrobium terrae</name>
    <dbReference type="NCBI Taxonomy" id="1639882"/>
    <lineage>
        <taxon>Bacteria</taxon>
        <taxon>Pseudomonadati</taxon>
        <taxon>Gemmatimonadota</taxon>
        <taxon>Longimicrobiia</taxon>
        <taxon>Longimicrobiales</taxon>
        <taxon>Longimicrobiaceae</taxon>
        <taxon>Longimicrobium</taxon>
    </lineage>
</organism>
<evidence type="ECO:0000313" key="2">
    <source>
        <dbReference type="Proteomes" id="UP000582837"/>
    </source>
</evidence>
<comment type="caution">
    <text evidence="1">The sequence shown here is derived from an EMBL/GenBank/DDBJ whole genome shotgun (WGS) entry which is preliminary data.</text>
</comment>
<gene>
    <name evidence="1" type="ORF">HNQ61_003538</name>
</gene>
<evidence type="ECO:0000313" key="1">
    <source>
        <dbReference type="EMBL" id="MBB6071878.1"/>
    </source>
</evidence>
<name>A0A841H1N0_9BACT</name>
<accession>A0A841H1N0</accession>